<dbReference type="RefSeq" id="WP_106138545.1">
    <property type="nucleotide sequence ID" value="NZ_PVTE01000011.1"/>
</dbReference>
<comment type="caution">
    <text evidence="1">The sequence shown here is derived from an EMBL/GenBank/DDBJ whole genome shotgun (WGS) entry which is preliminary data.</text>
</comment>
<dbReference type="OrthoDB" id="714214at2"/>
<reference evidence="1 2" key="1">
    <citation type="submission" date="2018-03" db="EMBL/GenBank/DDBJ databases">
        <title>Genomic Encyclopedia of Archaeal and Bacterial Type Strains, Phase II (KMG-II): from individual species to whole genera.</title>
        <authorList>
            <person name="Goeker M."/>
        </authorList>
    </citation>
    <scope>NUCLEOTIDE SEQUENCE [LARGE SCALE GENOMIC DNA]</scope>
    <source>
        <strain evidence="1 2">DSM 28354</strain>
    </source>
</reference>
<organism evidence="1 2">
    <name type="scientific">Spirosoma oryzae</name>
    <dbReference type="NCBI Taxonomy" id="1469603"/>
    <lineage>
        <taxon>Bacteria</taxon>
        <taxon>Pseudomonadati</taxon>
        <taxon>Bacteroidota</taxon>
        <taxon>Cytophagia</taxon>
        <taxon>Cytophagales</taxon>
        <taxon>Cytophagaceae</taxon>
        <taxon>Spirosoma</taxon>
    </lineage>
</organism>
<proteinExistence type="predicted"/>
<keyword evidence="2" id="KW-1185">Reference proteome</keyword>
<accession>A0A2T0SUJ2</accession>
<dbReference type="Proteomes" id="UP000238375">
    <property type="component" value="Unassembled WGS sequence"/>
</dbReference>
<protein>
    <submittedName>
        <fullName evidence="1">Putative transposase/invertase (TIGR01784 family)</fullName>
    </submittedName>
</protein>
<evidence type="ECO:0000313" key="2">
    <source>
        <dbReference type="Proteomes" id="UP000238375"/>
    </source>
</evidence>
<evidence type="ECO:0000313" key="1">
    <source>
        <dbReference type="EMBL" id="PRY37070.1"/>
    </source>
</evidence>
<dbReference type="AlphaFoldDB" id="A0A2T0SUJ2"/>
<gene>
    <name evidence="1" type="ORF">CLV58_111108</name>
</gene>
<sequence length="274" mass="31736">MNTHHSRQSSQYDKILKENLEASIPALIEKVLHIQVFSSDEIPDDIQHTKERKPDALKRITDQAGNTFILHLEFQVADEPKMIHRMHSYCAMLLERYELPVKQYVLYLGQLIPRMTTSLVSGDLSFRYNLVHFQQLDYRLFLSSDVPEEILLAVLGNFSPPDSSEVLTNVLIRLDQTATSSLDFQRYITQLRVLVQLRKLRPLFESTMDNLAHYINEQGDPFYVKGERKGLEEGKRILVRNLLLQTDFSVERIASLTETTVTFVETVKKRLSAQ</sequence>
<name>A0A2T0SUJ2_9BACT</name>
<dbReference type="EMBL" id="PVTE01000011">
    <property type="protein sequence ID" value="PRY37070.1"/>
    <property type="molecule type" value="Genomic_DNA"/>
</dbReference>